<dbReference type="PANTHER" id="PTHR31736">
    <property type="match status" value="1"/>
</dbReference>
<keyword evidence="8" id="KW-0119">Carbohydrate metabolism</keyword>
<comment type="caution">
    <text evidence="15">The sequence shown here is derived from an EMBL/GenBank/DDBJ whole genome shotgun (WGS) entry which is preliminary data.</text>
</comment>
<evidence type="ECO:0000256" key="5">
    <source>
        <dbReference type="ARBA" id="ARBA00022737"/>
    </source>
</evidence>
<organism evidence="15 16">
    <name type="scientific">Pseudopithomyces chartarum</name>
    <dbReference type="NCBI Taxonomy" id="1892770"/>
    <lineage>
        <taxon>Eukaryota</taxon>
        <taxon>Fungi</taxon>
        <taxon>Dikarya</taxon>
        <taxon>Ascomycota</taxon>
        <taxon>Pezizomycotina</taxon>
        <taxon>Dothideomycetes</taxon>
        <taxon>Pleosporomycetidae</taxon>
        <taxon>Pleosporales</taxon>
        <taxon>Massarineae</taxon>
        <taxon>Didymosphaeriaceae</taxon>
        <taxon>Pseudopithomyces</taxon>
    </lineage>
</organism>
<keyword evidence="16" id="KW-1185">Reference proteome</keyword>
<evidence type="ECO:0000256" key="11">
    <source>
        <dbReference type="ARBA" id="ARBA00023326"/>
    </source>
</evidence>
<dbReference type="Proteomes" id="UP001280581">
    <property type="component" value="Unassembled WGS sequence"/>
</dbReference>
<dbReference type="GO" id="GO:0005576">
    <property type="term" value="C:extracellular region"/>
    <property type="evidence" value="ECO:0007669"/>
    <property type="project" value="UniProtKB-SubCell"/>
</dbReference>
<dbReference type="Gene3D" id="2.160.20.10">
    <property type="entry name" value="Single-stranded right-handed beta-helix, Pectin lyase-like"/>
    <property type="match status" value="1"/>
</dbReference>
<protein>
    <submittedName>
        <fullName evidence="15">Uncharacterized protein</fullName>
    </submittedName>
</protein>
<keyword evidence="5" id="KW-0677">Repeat</keyword>
<keyword evidence="9 13" id="KW-0326">Glycosidase</keyword>
<sequence length="394" mass="42844">MRSLTLLGGAVALLATFVVARPAAENTCIVAANGFEAIDDSPAINDALTKCGNGGTIVLPADQYYSIYTPIDFSNCHNCDFQIEGKLIMATSALLSFAKYDRSVFTIANATGVRIRSITGSGVIDGNAYSWYRRTNWSPKQGGYPFVHITDTSSNISVSNLHFKDIQDRVFLLQGNSSDLHFSDLRITADGINGIYASFDNFAFEMGEVSDVSVSNLDIEFNQKNNMGDTRPVGTCFAFDHGTSSVSITNVSCRRAWMGAQVVFGTIIPSVVPTSATSAALIQNITVTNFTFAGSHATGVNSWWNGSKKVIRGVTWEWVTVEEGSPADFDPCYATARSTSYWPSCMKAAAYEVRDLAFRHFRGRVGSPPTDPNWGEVNGFMDVETEFVDWVADA</sequence>
<evidence type="ECO:0000256" key="14">
    <source>
        <dbReference type="SAM" id="SignalP"/>
    </source>
</evidence>
<gene>
    <name evidence="15" type="ORF">GRF29_28g1221472</name>
</gene>
<dbReference type="InterPro" id="IPR000743">
    <property type="entry name" value="Glyco_hydro_28"/>
</dbReference>
<evidence type="ECO:0000256" key="8">
    <source>
        <dbReference type="ARBA" id="ARBA00023277"/>
    </source>
</evidence>
<dbReference type="InterPro" id="IPR012334">
    <property type="entry name" value="Pectin_lyas_fold"/>
</dbReference>
<dbReference type="SUPFAM" id="SSF51126">
    <property type="entry name" value="Pectin lyase-like"/>
    <property type="match status" value="1"/>
</dbReference>
<keyword evidence="6 13" id="KW-0378">Hydrolase</keyword>
<comment type="similarity">
    <text evidence="2 13">Belongs to the glycosyl hydrolase 28 family.</text>
</comment>
<keyword evidence="11" id="KW-0624">Polysaccharide degradation</keyword>
<dbReference type="InterPro" id="IPR011050">
    <property type="entry name" value="Pectin_lyase_fold/virulence"/>
</dbReference>
<proteinExistence type="inferred from homology"/>
<keyword evidence="10" id="KW-0961">Cell wall biogenesis/degradation</keyword>
<evidence type="ECO:0000256" key="7">
    <source>
        <dbReference type="ARBA" id="ARBA00023180"/>
    </source>
</evidence>
<evidence type="ECO:0000313" key="16">
    <source>
        <dbReference type="Proteomes" id="UP001280581"/>
    </source>
</evidence>
<comment type="function">
    <text evidence="12">Pectinolytic enzyme involved in the degradation of xylogalacturonan (xga), a galacturonan backbone heavily substituted with xylose, and which is one important component of the hairy regions of pectin. Activity requires a galacturonic acid backbone substituted with xylose.</text>
</comment>
<feature type="chain" id="PRO_5042881300" evidence="14">
    <location>
        <begin position="21"/>
        <end position="394"/>
    </location>
</feature>
<evidence type="ECO:0000256" key="12">
    <source>
        <dbReference type="ARBA" id="ARBA00037278"/>
    </source>
</evidence>
<evidence type="ECO:0000256" key="10">
    <source>
        <dbReference type="ARBA" id="ARBA00023316"/>
    </source>
</evidence>
<dbReference type="GO" id="GO:0000272">
    <property type="term" value="P:polysaccharide catabolic process"/>
    <property type="evidence" value="ECO:0007669"/>
    <property type="project" value="UniProtKB-KW"/>
</dbReference>
<evidence type="ECO:0000256" key="6">
    <source>
        <dbReference type="ARBA" id="ARBA00022801"/>
    </source>
</evidence>
<evidence type="ECO:0000256" key="1">
    <source>
        <dbReference type="ARBA" id="ARBA00004613"/>
    </source>
</evidence>
<accession>A0AAN6M351</accession>
<dbReference type="Pfam" id="PF00295">
    <property type="entry name" value="Glyco_hydro_28"/>
    <property type="match status" value="1"/>
</dbReference>
<reference evidence="15 16" key="1">
    <citation type="submission" date="2021-02" db="EMBL/GenBank/DDBJ databases">
        <title>Genome assembly of Pseudopithomyces chartarum.</title>
        <authorList>
            <person name="Jauregui R."/>
            <person name="Singh J."/>
            <person name="Voisey C."/>
        </authorList>
    </citation>
    <scope>NUCLEOTIDE SEQUENCE [LARGE SCALE GENOMIC DNA]</scope>
    <source>
        <strain evidence="15 16">AGR01</strain>
    </source>
</reference>
<dbReference type="GO" id="GO:0071555">
    <property type="term" value="P:cell wall organization"/>
    <property type="evidence" value="ECO:0007669"/>
    <property type="project" value="UniProtKB-KW"/>
</dbReference>
<evidence type="ECO:0000256" key="13">
    <source>
        <dbReference type="RuleBase" id="RU361169"/>
    </source>
</evidence>
<keyword evidence="3" id="KW-0964">Secreted</keyword>
<comment type="subcellular location">
    <subcellularLocation>
        <location evidence="1">Secreted</location>
    </subcellularLocation>
</comment>
<dbReference type="GO" id="GO:0004650">
    <property type="term" value="F:polygalacturonase activity"/>
    <property type="evidence" value="ECO:0007669"/>
    <property type="project" value="InterPro"/>
</dbReference>
<evidence type="ECO:0000313" key="15">
    <source>
        <dbReference type="EMBL" id="KAK3213839.1"/>
    </source>
</evidence>
<dbReference type="AlphaFoldDB" id="A0AAN6M351"/>
<keyword evidence="4 14" id="KW-0732">Signal</keyword>
<keyword evidence="7" id="KW-0325">Glycoprotein</keyword>
<evidence type="ECO:0000256" key="4">
    <source>
        <dbReference type="ARBA" id="ARBA00022729"/>
    </source>
</evidence>
<feature type="signal peptide" evidence="14">
    <location>
        <begin position="1"/>
        <end position="20"/>
    </location>
</feature>
<evidence type="ECO:0000256" key="3">
    <source>
        <dbReference type="ARBA" id="ARBA00022525"/>
    </source>
</evidence>
<dbReference type="EMBL" id="WVTA01000004">
    <property type="protein sequence ID" value="KAK3213839.1"/>
    <property type="molecule type" value="Genomic_DNA"/>
</dbReference>
<name>A0AAN6M351_9PLEO</name>
<evidence type="ECO:0000256" key="2">
    <source>
        <dbReference type="ARBA" id="ARBA00008834"/>
    </source>
</evidence>
<evidence type="ECO:0000256" key="9">
    <source>
        <dbReference type="ARBA" id="ARBA00023295"/>
    </source>
</evidence>
<dbReference type="PANTHER" id="PTHR31736:SF9">
    <property type="entry name" value="ENDO-XYLOGALACTURONAN HYDROLASE A-RELATED"/>
    <property type="match status" value="1"/>
</dbReference>